<name>A0A6S6VVZ1_9PLEO</name>
<dbReference type="Proteomes" id="UP000472372">
    <property type="component" value="Chromosome 2"/>
</dbReference>
<accession>A0A6S6VVZ1</accession>
<dbReference type="PANTHER" id="PTHR42085:SF1">
    <property type="entry name" value="F-BOX DOMAIN-CONTAINING PROTEIN"/>
    <property type="match status" value="1"/>
</dbReference>
<organism evidence="1 2">
    <name type="scientific">Pyrenophora teres f. teres</name>
    <dbReference type="NCBI Taxonomy" id="97479"/>
    <lineage>
        <taxon>Eukaryota</taxon>
        <taxon>Fungi</taxon>
        <taxon>Dikarya</taxon>
        <taxon>Ascomycota</taxon>
        <taxon>Pezizomycotina</taxon>
        <taxon>Dothideomycetes</taxon>
        <taxon>Pleosporomycetidae</taxon>
        <taxon>Pleosporales</taxon>
        <taxon>Pleosporineae</taxon>
        <taxon>Pleosporaceae</taxon>
        <taxon>Pyrenophora</taxon>
    </lineage>
</organism>
<gene>
    <name evidence="1" type="ORF">PTTW11_02326</name>
</gene>
<dbReference type="EMBL" id="HG992978">
    <property type="protein sequence ID" value="CAE7012227.1"/>
    <property type="molecule type" value="Genomic_DNA"/>
</dbReference>
<dbReference type="InterPro" id="IPR038883">
    <property type="entry name" value="AN11006-like"/>
</dbReference>
<dbReference type="AlphaFoldDB" id="A0A6S6VVZ1"/>
<dbReference type="PANTHER" id="PTHR42085">
    <property type="entry name" value="F-BOX DOMAIN-CONTAINING PROTEIN"/>
    <property type="match status" value="1"/>
</dbReference>
<protein>
    <submittedName>
        <fullName evidence="1">Uncharacterized protein</fullName>
    </submittedName>
</protein>
<evidence type="ECO:0000313" key="1">
    <source>
        <dbReference type="EMBL" id="CAE7012227.1"/>
    </source>
</evidence>
<reference evidence="1" key="1">
    <citation type="submission" date="2021-02" db="EMBL/GenBank/DDBJ databases">
        <authorList>
            <person name="Syme A R."/>
            <person name="Syme A R."/>
            <person name="Moolhuijzen P."/>
        </authorList>
    </citation>
    <scope>NUCLEOTIDE SEQUENCE</scope>
    <source>
        <strain evidence="1">W1-1</strain>
    </source>
</reference>
<proteinExistence type="predicted"/>
<evidence type="ECO:0000313" key="2">
    <source>
        <dbReference type="Proteomes" id="UP000472372"/>
    </source>
</evidence>
<sequence length="392" mass="44061">MMHRSPYLKTSSPDPPEDNTPKPLPPAYEVCKNCKLSPLHETNDCNATLKSFPKFLTLPTEIRQLIYSFALRADGPIMPLLCHTSTGTHVKFHHNDPLPANHGSISALLGVTRASKQLHSESFPIFYSANTFFVYTDTMTYFSRLEYLGRLHLVRHVQFHMNLVEVHRVPGMLRRMNTFLKEADAFERRLGEGRHVGESAETLRAHPQWFFCGLGHLNSLITLRKLAEVREDEEEEGTTATTMARRASTTPNLRVVLPLPSSALQAHPNLTYFPLILSSLGISLHTVSTLPNSTPNSVYATYTHNHPSPISTYTWHQLYQKKNFAPSTTPYVSPLGPDGQTVAYRSALALNPQLEQESRPRKWVFSRSGCGGDLLEWVDVWTEGGGIEGDAW</sequence>